<evidence type="ECO:0000256" key="5">
    <source>
        <dbReference type="ARBA" id="ARBA00022723"/>
    </source>
</evidence>
<dbReference type="OrthoDB" id="1637982at2759"/>
<reference evidence="18" key="1">
    <citation type="submission" date="2017-01" db="EMBL/GenBank/DDBJ databases">
        <authorList>
            <person name="Wang Y."/>
            <person name="White M."/>
            <person name="Kvist S."/>
            <person name="Moncalvo J.-M."/>
        </authorList>
    </citation>
    <scope>NUCLEOTIDE SEQUENCE [LARGE SCALE GENOMIC DNA]</scope>
    <source>
        <strain evidence="18">ID-206-W2</strain>
    </source>
</reference>
<keyword evidence="13" id="KW-0496">Mitochondrion</keyword>
<proteinExistence type="inferred from homology"/>
<dbReference type="Gene3D" id="2.102.10.10">
    <property type="entry name" value="Rieske [2Fe-2S] iron-sulphur domain"/>
    <property type="match status" value="1"/>
</dbReference>
<dbReference type="GO" id="GO:0046872">
    <property type="term" value="F:metal ion binding"/>
    <property type="evidence" value="ECO:0007669"/>
    <property type="project" value="UniProtKB-KW"/>
</dbReference>
<feature type="region of interest" description="Disordered" evidence="14">
    <location>
        <begin position="38"/>
        <end position="63"/>
    </location>
</feature>
<feature type="compositionally biased region" description="Polar residues" evidence="14">
    <location>
        <begin position="48"/>
        <end position="63"/>
    </location>
</feature>
<evidence type="ECO:0000256" key="3">
    <source>
        <dbReference type="ARBA" id="ARBA00022692"/>
    </source>
</evidence>
<dbReference type="Proteomes" id="UP000187429">
    <property type="component" value="Unassembled WGS sequence"/>
</dbReference>
<comment type="miscellaneous">
    <text evidence="12">The Rieske protein is a high potential 2Fe-2S protein.</text>
</comment>
<evidence type="ECO:0000259" key="15">
    <source>
        <dbReference type="PROSITE" id="PS51296"/>
    </source>
</evidence>
<keyword evidence="5" id="KW-0479">Metal-binding</keyword>
<evidence type="ECO:0000256" key="1">
    <source>
        <dbReference type="ARBA" id="ARBA00004167"/>
    </source>
</evidence>
<evidence type="ECO:0000256" key="4">
    <source>
        <dbReference type="ARBA" id="ARBA00022714"/>
    </source>
</evidence>
<dbReference type="InterPro" id="IPR004192">
    <property type="entry name" value="Rieske_TM"/>
</dbReference>
<keyword evidence="7" id="KW-0408">Iron</keyword>
<evidence type="ECO:0000256" key="9">
    <source>
        <dbReference type="ARBA" id="ARBA00023136"/>
    </source>
</evidence>
<dbReference type="AlphaFoldDB" id="A0A1R1X8H1"/>
<dbReference type="InterPro" id="IPR017941">
    <property type="entry name" value="Rieske_2Fe-2S"/>
</dbReference>
<keyword evidence="12" id="KW-0813">Transport</keyword>
<dbReference type="GO" id="GO:0008121">
    <property type="term" value="F:quinol-cytochrome-c reductase activity"/>
    <property type="evidence" value="ECO:0007669"/>
    <property type="project" value="UniProtKB-EC"/>
</dbReference>
<dbReference type="InterPro" id="IPR036922">
    <property type="entry name" value="Rieske_2Fe-2S_sf"/>
</dbReference>
<dbReference type="SUPFAM" id="SSF50022">
    <property type="entry name" value="ISP domain"/>
    <property type="match status" value="1"/>
</dbReference>
<keyword evidence="4" id="KW-0001">2Fe-2S</keyword>
<evidence type="ECO:0000256" key="7">
    <source>
        <dbReference type="ARBA" id="ARBA00023004"/>
    </source>
</evidence>
<evidence type="ECO:0000313" key="17">
    <source>
        <dbReference type="EMBL" id="OMJ22694.1"/>
    </source>
</evidence>
<evidence type="ECO:0000256" key="12">
    <source>
        <dbReference type="RuleBase" id="RU004494"/>
    </source>
</evidence>
<evidence type="ECO:0000256" key="14">
    <source>
        <dbReference type="SAM" id="MobiDB-lite"/>
    </source>
</evidence>
<evidence type="ECO:0000313" key="16">
    <source>
        <dbReference type="EMBL" id="OMJ10902.1"/>
    </source>
</evidence>
<evidence type="ECO:0000256" key="6">
    <source>
        <dbReference type="ARBA" id="ARBA00022989"/>
    </source>
</evidence>
<comment type="cofactor">
    <cofactor evidence="12">
        <name>[2Fe-2S] cluster</name>
        <dbReference type="ChEBI" id="CHEBI:190135"/>
    </cofactor>
    <text evidence="12">Binds 1 [2Fe-2S] cluster per subunit.</text>
</comment>
<keyword evidence="9" id="KW-0472">Membrane</keyword>
<dbReference type="GO" id="GO:0005743">
    <property type="term" value="C:mitochondrial inner membrane"/>
    <property type="evidence" value="ECO:0007669"/>
    <property type="project" value="UniProtKB-SubCell"/>
</dbReference>
<keyword evidence="8" id="KW-0411">Iron-sulfur</keyword>
<dbReference type="EMBL" id="LSSM01006372">
    <property type="protein sequence ID" value="OMJ10902.1"/>
    <property type="molecule type" value="Genomic_DNA"/>
</dbReference>
<dbReference type="PRINTS" id="PR00162">
    <property type="entry name" value="RIESKE"/>
</dbReference>
<evidence type="ECO:0000256" key="2">
    <source>
        <dbReference type="ARBA" id="ARBA00010651"/>
    </source>
</evidence>
<evidence type="ECO:0000256" key="10">
    <source>
        <dbReference type="ARBA" id="ARBA00023157"/>
    </source>
</evidence>
<dbReference type="FunFam" id="2.102.10.10:FF:000001">
    <property type="entry name" value="Cytochrome b-c1 complex subunit Rieske, mitochondrial"/>
    <property type="match status" value="1"/>
</dbReference>
<evidence type="ECO:0000256" key="13">
    <source>
        <dbReference type="RuleBase" id="RU004495"/>
    </source>
</evidence>
<dbReference type="EC" id="7.1.1.8" evidence="12"/>
<dbReference type="Pfam" id="PF02921">
    <property type="entry name" value="UCR_TM"/>
    <property type="match status" value="1"/>
</dbReference>
<keyword evidence="6" id="KW-1133">Transmembrane helix</keyword>
<dbReference type="Gene3D" id="1.20.5.270">
    <property type="entry name" value="Ubiquinol cytochrome reductase, transmembrane domain"/>
    <property type="match status" value="1"/>
</dbReference>
<dbReference type="NCBIfam" id="TIGR01416">
    <property type="entry name" value="Rieske_proteo"/>
    <property type="match status" value="1"/>
</dbReference>
<organism evidence="16 18">
    <name type="scientific">Smittium culicis</name>
    <dbReference type="NCBI Taxonomy" id="133412"/>
    <lineage>
        <taxon>Eukaryota</taxon>
        <taxon>Fungi</taxon>
        <taxon>Fungi incertae sedis</taxon>
        <taxon>Zoopagomycota</taxon>
        <taxon>Kickxellomycotina</taxon>
        <taxon>Harpellomycetes</taxon>
        <taxon>Harpellales</taxon>
        <taxon>Legeriomycetaceae</taxon>
        <taxon>Smittium</taxon>
    </lineage>
</organism>
<name>A0A1R1X8H1_9FUNG</name>
<protein>
    <recommendedName>
        <fullName evidence="11 12">Cytochrome b-c1 complex subunit Rieske, mitochondrial</fullName>
        <ecNumber evidence="12">7.1.1.8</ecNumber>
    </recommendedName>
</protein>
<reference evidence="16" key="2">
    <citation type="submission" date="2017-01" db="EMBL/GenBank/DDBJ databases">
        <authorList>
            <person name="Mah S.A."/>
            <person name="Swanson W.J."/>
            <person name="Moy G.W."/>
            <person name="Vacquier V.D."/>
        </authorList>
    </citation>
    <scope>NUCLEOTIDE SEQUENCE [LARGE SCALE GENOMIC DNA]</scope>
    <source>
        <strain evidence="16">ID-206-W2</strain>
    </source>
</reference>
<keyword evidence="12" id="KW-0249">Electron transport</keyword>
<keyword evidence="18" id="KW-1185">Reference proteome</keyword>
<comment type="similarity">
    <text evidence="2">Belongs to the Rieske iron-sulfur protein family.</text>
</comment>
<dbReference type="InterPro" id="IPR037008">
    <property type="entry name" value="bc1_Rieske_TM_sf"/>
</dbReference>
<dbReference type="GO" id="GO:0051537">
    <property type="term" value="F:2 iron, 2 sulfur cluster binding"/>
    <property type="evidence" value="ECO:0007669"/>
    <property type="project" value="UniProtKB-KW"/>
</dbReference>
<evidence type="ECO:0000256" key="11">
    <source>
        <dbReference type="ARBA" id="ARBA00072517"/>
    </source>
</evidence>
<accession>A0A1R1X8H1</accession>
<dbReference type="SUPFAM" id="SSF81502">
    <property type="entry name" value="ISP transmembrane anchor"/>
    <property type="match status" value="1"/>
</dbReference>
<dbReference type="InterPro" id="IPR014349">
    <property type="entry name" value="Rieske_Fe-S_prot"/>
</dbReference>
<comment type="caution">
    <text evidence="16">The sequence shown here is derived from an EMBL/GenBank/DDBJ whole genome shotgun (WGS) entry which is preliminary data.</text>
</comment>
<dbReference type="PROSITE" id="PS51296">
    <property type="entry name" value="RIESKE"/>
    <property type="match status" value="1"/>
</dbReference>
<keyword evidence="3" id="KW-0812">Transmembrane</keyword>
<dbReference type="PANTHER" id="PTHR10134">
    <property type="entry name" value="CYTOCHROME B-C1 COMPLEX SUBUNIT RIESKE, MITOCHONDRIAL"/>
    <property type="match status" value="1"/>
</dbReference>
<dbReference type="InterPro" id="IPR005805">
    <property type="entry name" value="Rieske_Fe-S_prot_C"/>
</dbReference>
<dbReference type="InterPro" id="IPR006317">
    <property type="entry name" value="Ubiquinol_cyt_c_Rdtase_Fe-S-su"/>
</dbReference>
<evidence type="ECO:0000256" key="8">
    <source>
        <dbReference type="ARBA" id="ARBA00023014"/>
    </source>
</evidence>
<comment type="subcellular location">
    <subcellularLocation>
        <location evidence="1">Membrane</location>
        <topology evidence="1">Single-pass membrane protein</topology>
    </subcellularLocation>
    <subcellularLocation>
        <location evidence="13">Mitochondrion inner membrane</location>
    </subcellularLocation>
</comment>
<keyword evidence="13" id="KW-0679">Respiratory chain</keyword>
<gene>
    <name evidence="16" type="ORF">AYI69_g10057</name>
    <name evidence="17" type="ORF">AYI69_g5296</name>
</gene>
<evidence type="ECO:0000313" key="18">
    <source>
        <dbReference type="Proteomes" id="UP000187429"/>
    </source>
</evidence>
<sequence length="263" mass="28487">MSASRFISSSKTFFTAPVSNNAFLKTFSAASIKANTNSNFEQPKGKNSPFQSSITNFTSQTNPLSQRRFKATWAAGPNSAKIPSFEAYTKDDSSVNTDKSKVFSYFMLGASGSVLASAAQSSVHGFLVNLAASADVLAVSKAEIDLSSIPLGESITIKWRGKPVFIRHRTEQEIQVSETTPMSELVDPQQDSERVQVPEWLIVVGVCTHLGCVPIKDAGDYGAYYCPCHGSHYDYSGRIRKGPAPLNLEVPKYNIDGNTVVIG</sequence>
<dbReference type="EMBL" id="LSSM01002195">
    <property type="protein sequence ID" value="OMJ22694.1"/>
    <property type="molecule type" value="Genomic_DNA"/>
</dbReference>
<feature type="domain" description="Rieske" evidence="15">
    <location>
        <begin position="171"/>
        <end position="262"/>
    </location>
</feature>
<dbReference type="CDD" id="cd03470">
    <property type="entry name" value="Rieske_cytochrome_bc1"/>
    <property type="match status" value="1"/>
</dbReference>
<keyword evidence="10" id="KW-1015">Disulfide bond</keyword>
<comment type="catalytic activity">
    <reaction evidence="12">
        <text>a quinol + 2 Fe(III)-[cytochrome c](out) = a quinone + 2 Fe(II)-[cytochrome c](out) + 2 H(+)(out)</text>
        <dbReference type="Rhea" id="RHEA:11484"/>
        <dbReference type="Rhea" id="RHEA-COMP:10350"/>
        <dbReference type="Rhea" id="RHEA-COMP:14399"/>
        <dbReference type="ChEBI" id="CHEBI:15378"/>
        <dbReference type="ChEBI" id="CHEBI:24646"/>
        <dbReference type="ChEBI" id="CHEBI:29033"/>
        <dbReference type="ChEBI" id="CHEBI:29034"/>
        <dbReference type="ChEBI" id="CHEBI:132124"/>
        <dbReference type="EC" id="7.1.1.8"/>
    </reaction>
</comment>
<dbReference type="Pfam" id="PF00355">
    <property type="entry name" value="Rieske"/>
    <property type="match status" value="1"/>
</dbReference>